<feature type="signal peptide" evidence="1">
    <location>
        <begin position="1"/>
        <end position="19"/>
    </location>
</feature>
<dbReference type="Proteomes" id="UP001141806">
    <property type="component" value="Unassembled WGS sequence"/>
</dbReference>
<sequence length="107" mass="12141">MCLSLYFILIFFSFHPNIALLSTFQPSIYSKIGDTISGLKLSMEDFLKSQMLPQNSSPFVEMLAAFVEKDHLYHPTSSLPNTAGTHLWRERTEWTDGGECDPMGCFL</sequence>
<dbReference type="EMBL" id="JAMYWD010000006">
    <property type="protein sequence ID" value="KAJ4968284.1"/>
    <property type="molecule type" value="Genomic_DNA"/>
</dbReference>
<organism evidence="2 3">
    <name type="scientific">Protea cynaroides</name>
    <dbReference type="NCBI Taxonomy" id="273540"/>
    <lineage>
        <taxon>Eukaryota</taxon>
        <taxon>Viridiplantae</taxon>
        <taxon>Streptophyta</taxon>
        <taxon>Embryophyta</taxon>
        <taxon>Tracheophyta</taxon>
        <taxon>Spermatophyta</taxon>
        <taxon>Magnoliopsida</taxon>
        <taxon>Proteales</taxon>
        <taxon>Proteaceae</taxon>
        <taxon>Protea</taxon>
    </lineage>
</organism>
<reference evidence="2" key="1">
    <citation type="journal article" date="2023" name="Plant J.">
        <title>The genome of the king protea, Protea cynaroides.</title>
        <authorList>
            <person name="Chang J."/>
            <person name="Duong T.A."/>
            <person name="Schoeman C."/>
            <person name="Ma X."/>
            <person name="Roodt D."/>
            <person name="Barker N."/>
            <person name="Li Z."/>
            <person name="Van de Peer Y."/>
            <person name="Mizrachi E."/>
        </authorList>
    </citation>
    <scope>NUCLEOTIDE SEQUENCE</scope>
    <source>
        <tissue evidence="2">Young leaves</tissue>
    </source>
</reference>
<feature type="chain" id="PRO_5040395020" evidence="1">
    <location>
        <begin position="20"/>
        <end position="107"/>
    </location>
</feature>
<comment type="caution">
    <text evidence="2">The sequence shown here is derived from an EMBL/GenBank/DDBJ whole genome shotgun (WGS) entry which is preliminary data.</text>
</comment>
<name>A0A9Q0KD65_9MAGN</name>
<evidence type="ECO:0000313" key="3">
    <source>
        <dbReference type="Proteomes" id="UP001141806"/>
    </source>
</evidence>
<protein>
    <submittedName>
        <fullName evidence="2">Uncharacterized protein</fullName>
    </submittedName>
</protein>
<proteinExistence type="predicted"/>
<accession>A0A9Q0KD65</accession>
<keyword evidence="3" id="KW-1185">Reference proteome</keyword>
<dbReference type="AlphaFoldDB" id="A0A9Q0KD65"/>
<evidence type="ECO:0000313" key="2">
    <source>
        <dbReference type="EMBL" id="KAJ4968284.1"/>
    </source>
</evidence>
<gene>
    <name evidence="2" type="ORF">NE237_014985</name>
</gene>
<keyword evidence="1" id="KW-0732">Signal</keyword>
<evidence type="ECO:0000256" key="1">
    <source>
        <dbReference type="SAM" id="SignalP"/>
    </source>
</evidence>